<gene>
    <name evidence="2" type="ORF">JKP88DRAFT_309382</name>
</gene>
<protein>
    <submittedName>
        <fullName evidence="2">Uncharacterized protein</fullName>
    </submittedName>
</protein>
<sequence>MTTTCRADSVSYKQQQPQQQQVGAWHGEGPEEKDSLSQITDVLQWIRSYPVVATVLWVCGKVVAGADHDARSFDRSDDRPSEISLNASGSVGSTTSSSSNRGGSPPVRKNSRKGLTRRLSWNDEHGGTLAEYFEAAMPAAAASAAATAAASSDDSDGDSDALVHVVKGDDIWSEALPQESSGAHARRRCGSGGGGARRDGSSGSGGGARRGGGGSGGLGTRAAANAALQRGSSTFSSAVAEVEPLDGALLARARDAPRGSLTPSVGSWSPQWGWYVTMTPPQESFPRSAAAAAAAAAATAPPPRRALADLSAYRPPCRDRVATAAPVAEAEDGAESDCSCD</sequence>
<name>A0A835Z405_9STRA</name>
<feature type="compositionally biased region" description="Low complexity" evidence="1">
    <location>
        <begin position="88"/>
        <end position="108"/>
    </location>
</feature>
<feature type="compositionally biased region" description="Gly residues" evidence="1">
    <location>
        <begin position="202"/>
        <end position="219"/>
    </location>
</feature>
<dbReference type="AlphaFoldDB" id="A0A835Z405"/>
<keyword evidence="3" id="KW-1185">Reference proteome</keyword>
<feature type="region of interest" description="Disordered" evidence="1">
    <location>
        <begin position="71"/>
        <end position="121"/>
    </location>
</feature>
<evidence type="ECO:0000256" key="1">
    <source>
        <dbReference type="SAM" id="MobiDB-lite"/>
    </source>
</evidence>
<evidence type="ECO:0000313" key="2">
    <source>
        <dbReference type="EMBL" id="KAG5186615.1"/>
    </source>
</evidence>
<feature type="region of interest" description="Disordered" evidence="1">
    <location>
        <begin position="1"/>
        <end position="33"/>
    </location>
</feature>
<organism evidence="2 3">
    <name type="scientific">Tribonema minus</name>
    <dbReference type="NCBI Taxonomy" id="303371"/>
    <lineage>
        <taxon>Eukaryota</taxon>
        <taxon>Sar</taxon>
        <taxon>Stramenopiles</taxon>
        <taxon>Ochrophyta</taxon>
        <taxon>PX clade</taxon>
        <taxon>Xanthophyceae</taxon>
        <taxon>Tribonematales</taxon>
        <taxon>Tribonemataceae</taxon>
        <taxon>Tribonema</taxon>
    </lineage>
</organism>
<accession>A0A835Z405</accession>
<dbReference type="EMBL" id="JAFCMP010000109">
    <property type="protein sequence ID" value="KAG5186615.1"/>
    <property type="molecule type" value="Genomic_DNA"/>
</dbReference>
<reference evidence="2" key="1">
    <citation type="submission" date="2021-02" db="EMBL/GenBank/DDBJ databases">
        <title>First Annotated Genome of the Yellow-green Alga Tribonema minus.</title>
        <authorList>
            <person name="Mahan K.M."/>
        </authorList>
    </citation>
    <scope>NUCLEOTIDE SEQUENCE</scope>
    <source>
        <strain evidence="2">UTEX B ZZ1240</strain>
    </source>
</reference>
<evidence type="ECO:0000313" key="3">
    <source>
        <dbReference type="Proteomes" id="UP000664859"/>
    </source>
</evidence>
<proteinExistence type="predicted"/>
<dbReference type="Proteomes" id="UP000664859">
    <property type="component" value="Unassembled WGS sequence"/>
</dbReference>
<feature type="region of interest" description="Disordered" evidence="1">
    <location>
        <begin position="173"/>
        <end position="221"/>
    </location>
</feature>
<comment type="caution">
    <text evidence="2">The sequence shown here is derived from an EMBL/GenBank/DDBJ whole genome shotgun (WGS) entry which is preliminary data.</text>
</comment>
<feature type="compositionally biased region" description="Basic and acidic residues" evidence="1">
    <location>
        <begin position="71"/>
        <end position="81"/>
    </location>
</feature>